<proteinExistence type="predicted"/>
<sequence>MVSKEKELEPVFAFGFPRSGTTLLASVLERHPEICATPETHFLTKVCRRSLLGTWNYRQPATSVDKLLSQPYLNDISLNISRGSLLRKDRPPNPATFFRSLLTDYGECRNARIVVEKTPEHLLHALTLANWFPNAKFVCVVRDGRDVVSSVIKMPGASQWLAYHAASWSRFAAKEQRIEKHLAGRYLRIRYEDLIENPIAVVSNIDKFIGVQFHQNQITPSNNLESVPEWEMPWKAKTIRGFDPKRCYAYRTSLSQETQDQLTHIMREPLLHYGYNGKSNKTPRRCYSFTQRFLLGLAVSHPMKAARRLARKCLTILGKLDPIPKKT</sequence>
<protein>
    <submittedName>
        <fullName evidence="2">Sulfotransferase</fullName>
    </submittedName>
</protein>
<dbReference type="InterPro" id="IPR026634">
    <property type="entry name" value="TPST-like"/>
</dbReference>
<keyword evidence="1 2" id="KW-0808">Transferase</keyword>
<evidence type="ECO:0000313" key="3">
    <source>
        <dbReference type="Proteomes" id="UP000007993"/>
    </source>
</evidence>
<dbReference type="GO" id="GO:0008476">
    <property type="term" value="F:protein-tyrosine sulfotransferase activity"/>
    <property type="evidence" value="ECO:0007669"/>
    <property type="project" value="InterPro"/>
</dbReference>
<dbReference type="Pfam" id="PF13469">
    <property type="entry name" value="Sulfotransfer_3"/>
    <property type="match status" value="1"/>
</dbReference>
<dbReference type="PANTHER" id="PTHR12788">
    <property type="entry name" value="PROTEIN-TYROSINE SULFOTRANSFERASE 2"/>
    <property type="match status" value="1"/>
</dbReference>
<accession>K5E241</accession>
<dbReference type="PATRIC" id="fig|993517.3.peg.5327"/>
<organism evidence="2 3">
    <name type="scientific">Rhodopirellula baltica SH28</name>
    <dbReference type="NCBI Taxonomy" id="993517"/>
    <lineage>
        <taxon>Bacteria</taxon>
        <taxon>Pseudomonadati</taxon>
        <taxon>Planctomycetota</taxon>
        <taxon>Planctomycetia</taxon>
        <taxon>Pirellulales</taxon>
        <taxon>Pirellulaceae</taxon>
        <taxon>Rhodopirellula</taxon>
    </lineage>
</organism>
<evidence type="ECO:0000313" key="2">
    <source>
        <dbReference type="EMBL" id="EKJ99825.1"/>
    </source>
</evidence>
<name>K5E241_RHOBT</name>
<dbReference type="AlphaFoldDB" id="K5E241"/>
<reference evidence="2 3" key="1">
    <citation type="journal article" date="2013" name="Mar. Genomics">
        <title>Expression of sulfatases in Rhodopirellula baltica and the diversity of sulfatases in the genus Rhodopirellula.</title>
        <authorList>
            <person name="Wegner C.E."/>
            <person name="Richter-Heitmann T."/>
            <person name="Klindworth A."/>
            <person name="Klockow C."/>
            <person name="Richter M."/>
            <person name="Achstetter T."/>
            <person name="Glockner F.O."/>
            <person name="Harder J."/>
        </authorList>
    </citation>
    <scope>NUCLEOTIDE SEQUENCE [LARGE SCALE GENOMIC DNA]</scope>
    <source>
        <strain evidence="2 3">SH28</strain>
    </source>
</reference>
<evidence type="ECO:0000256" key="1">
    <source>
        <dbReference type="ARBA" id="ARBA00022679"/>
    </source>
</evidence>
<dbReference type="EMBL" id="AMCW01000137">
    <property type="protein sequence ID" value="EKJ99825.1"/>
    <property type="molecule type" value="Genomic_DNA"/>
</dbReference>
<comment type="caution">
    <text evidence="2">The sequence shown here is derived from an EMBL/GenBank/DDBJ whole genome shotgun (WGS) entry which is preliminary data.</text>
</comment>
<dbReference type="PANTHER" id="PTHR12788:SF10">
    <property type="entry name" value="PROTEIN-TYROSINE SULFOTRANSFERASE"/>
    <property type="match status" value="1"/>
</dbReference>
<dbReference type="Proteomes" id="UP000007993">
    <property type="component" value="Unassembled WGS sequence"/>
</dbReference>
<gene>
    <name evidence="2" type="ORF">RBSH_04909</name>
</gene>
<dbReference type="InterPro" id="IPR027417">
    <property type="entry name" value="P-loop_NTPase"/>
</dbReference>
<dbReference type="SUPFAM" id="SSF52540">
    <property type="entry name" value="P-loop containing nucleoside triphosphate hydrolases"/>
    <property type="match status" value="1"/>
</dbReference>
<dbReference type="Gene3D" id="3.40.50.300">
    <property type="entry name" value="P-loop containing nucleotide triphosphate hydrolases"/>
    <property type="match status" value="1"/>
</dbReference>